<evidence type="ECO:0000313" key="9">
    <source>
        <dbReference type="Proteomes" id="UP001217089"/>
    </source>
</evidence>
<dbReference type="InterPro" id="IPR000569">
    <property type="entry name" value="HECT_dom"/>
</dbReference>
<organism evidence="8 9">
    <name type="scientific">Tegillarca granosa</name>
    <name type="common">Malaysian cockle</name>
    <name type="synonym">Anadara granosa</name>
    <dbReference type="NCBI Taxonomy" id="220873"/>
    <lineage>
        <taxon>Eukaryota</taxon>
        <taxon>Metazoa</taxon>
        <taxon>Spiralia</taxon>
        <taxon>Lophotrochozoa</taxon>
        <taxon>Mollusca</taxon>
        <taxon>Bivalvia</taxon>
        <taxon>Autobranchia</taxon>
        <taxon>Pteriomorphia</taxon>
        <taxon>Arcoida</taxon>
        <taxon>Arcoidea</taxon>
        <taxon>Arcidae</taxon>
        <taxon>Tegillarca</taxon>
    </lineage>
</organism>
<name>A0ABQ9EH82_TEGGR</name>
<dbReference type="PANTHER" id="PTHR11254:SF429">
    <property type="entry name" value="E3 UBIQUITIN-PROTEIN LIGASE SU(DX)"/>
    <property type="match status" value="1"/>
</dbReference>
<reference evidence="8 9" key="1">
    <citation type="submission" date="2022-12" db="EMBL/GenBank/DDBJ databases">
        <title>Chromosome-level genome of Tegillarca granosa.</title>
        <authorList>
            <person name="Kim J."/>
        </authorList>
    </citation>
    <scope>NUCLEOTIDE SEQUENCE [LARGE SCALE GENOMIC DNA]</scope>
    <source>
        <strain evidence="8">Teg-2019</strain>
        <tissue evidence="8">Adductor muscle</tissue>
    </source>
</reference>
<evidence type="ECO:0000256" key="3">
    <source>
        <dbReference type="ARBA" id="ARBA00012485"/>
    </source>
</evidence>
<comment type="caution">
    <text evidence="8">The sequence shown here is derived from an EMBL/GenBank/DDBJ whole genome shotgun (WGS) entry which is preliminary data.</text>
</comment>
<keyword evidence="4" id="KW-0808">Transferase</keyword>
<dbReference type="InterPro" id="IPR050409">
    <property type="entry name" value="E3_ubiq-protein_ligase"/>
</dbReference>
<feature type="domain" description="HECT" evidence="7">
    <location>
        <begin position="39"/>
        <end position="103"/>
    </location>
</feature>
<gene>
    <name evidence="8" type="ORF">KUTeg_019333</name>
</gene>
<protein>
    <recommendedName>
        <fullName evidence="3">HECT-type E3 ubiquitin transferase</fullName>
        <ecNumber evidence="3">2.3.2.26</ecNumber>
    </recommendedName>
</protein>
<comment type="catalytic activity">
    <reaction evidence="1">
        <text>S-ubiquitinyl-[E2 ubiquitin-conjugating enzyme]-L-cysteine + [acceptor protein]-L-lysine = [E2 ubiquitin-conjugating enzyme]-L-cysteine + N(6)-ubiquitinyl-[acceptor protein]-L-lysine.</text>
        <dbReference type="EC" id="2.3.2.26"/>
    </reaction>
</comment>
<dbReference type="PROSITE" id="PS50237">
    <property type="entry name" value="HECT"/>
    <property type="match status" value="1"/>
</dbReference>
<evidence type="ECO:0000313" key="8">
    <source>
        <dbReference type="EMBL" id="KAJ8302937.1"/>
    </source>
</evidence>
<sequence length="103" mass="12197">MEAWSVPFPLLVKCITWSCQNNSIKRLFEDSFAQIMRLQPFDLRRRLFIIFKEEGLDYGGVAREWFFHLSHDVLNPMYCLFEQASHSNYCLQINLASIVNPNH</sequence>
<keyword evidence="5 6" id="KW-0833">Ubl conjugation pathway</keyword>
<dbReference type="EMBL" id="JARBDR010000917">
    <property type="protein sequence ID" value="KAJ8302937.1"/>
    <property type="molecule type" value="Genomic_DNA"/>
</dbReference>
<evidence type="ECO:0000256" key="6">
    <source>
        <dbReference type="PROSITE-ProRule" id="PRU00104"/>
    </source>
</evidence>
<accession>A0ABQ9EH82</accession>
<dbReference type="InterPro" id="IPR035983">
    <property type="entry name" value="Hect_E3_ubiquitin_ligase"/>
</dbReference>
<comment type="pathway">
    <text evidence="2">Protein modification; protein ubiquitination.</text>
</comment>
<evidence type="ECO:0000259" key="7">
    <source>
        <dbReference type="PROSITE" id="PS50237"/>
    </source>
</evidence>
<evidence type="ECO:0000256" key="4">
    <source>
        <dbReference type="ARBA" id="ARBA00022679"/>
    </source>
</evidence>
<evidence type="ECO:0000256" key="2">
    <source>
        <dbReference type="ARBA" id="ARBA00004906"/>
    </source>
</evidence>
<dbReference type="Proteomes" id="UP001217089">
    <property type="component" value="Unassembled WGS sequence"/>
</dbReference>
<dbReference type="EC" id="2.3.2.26" evidence="3"/>
<dbReference type="Gene3D" id="3.90.1750.10">
    <property type="entry name" value="Hect, E3 ligase catalytic domains"/>
    <property type="match status" value="1"/>
</dbReference>
<comment type="caution">
    <text evidence="6">Lacks conserved residue(s) required for the propagation of feature annotation.</text>
</comment>
<evidence type="ECO:0000256" key="1">
    <source>
        <dbReference type="ARBA" id="ARBA00000885"/>
    </source>
</evidence>
<dbReference type="SUPFAM" id="SSF56204">
    <property type="entry name" value="Hect, E3 ligase catalytic domain"/>
    <property type="match status" value="1"/>
</dbReference>
<dbReference type="PANTHER" id="PTHR11254">
    <property type="entry name" value="HECT DOMAIN UBIQUITIN-PROTEIN LIGASE"/>
    <property type="match status" value="1"/>
</dbReference>
<evidence type="ECO:0000256" key="5">
    <source>
        <dbReference type="ARBA" id="ARBA00022786"/>
    </source>
</evidence>
<proteinExistence type="predicted"/>
<keyword evidence="9" id="KW-1185">Reference proteome</keyword>